<evidence type="ECO:0000256" key="7">
    <source>
        <dbReference type="ARBA" id="ARBA00022631"/>
    </source>
</evidence>
<organism evidence="15 16">
    <name type="scientific">Synaphobranchus kaupii</name>
    <name type="common">Kaup's arrowtooth eel</name>
    <dbReference type="NCBI Taxonomy" id="118154"/>
    <lineage>
        <taxon>Eukaryota</taxon>
        <taxon>Metazoa</taxon>
        <taxon>Chordata</taxon>
        <taxon>Craniata</taxon>
        <taxon>Vertebrata</taxon>
        <taxon>Euteleostomi</taxon>
        <taxon>Actinopterygii</taxon>
        <taxon>Neopterygii</taxon>
        <taxon>Teleostei</taxon>
        <taxon>Anguilliformes</taxon>
        <taxon>Synaphobranchidae</taxon>
        <taxon>Synaphobranchus</taxon>
    </lineage>
</organism>
<dbReference type="GO" id="GO:0019628">
    <property type="term" value="P:urate catabolic process"/>
    <property type="evidence" value="ECO:0007669"/>
    <property type="project" value="TreeGrafter"/>
</dbReference>
<dbReference type="NCBIfam" id="TIGR03164">
    <property type="entry name" value="UHCUDC"/>
    <property type="match status" value="1"/>
</dbReference>
<evidence type="ECO:0000256" key="1">
    <source>
        <dbReference type="ARBA" id="ARBA00001163"/>
    </source>
</evidence>
<proteinExistence type="inferred from homology"/>
<evidence type="ECO:0000313" key="15">
    <source>
        <dbReference type="EMBL" id="KAJ8375413.1"/>
    </source>
</evidence>
<dbReference type="GO" id="GO:0005777">
    <property type="term" value="C:peroxisome"/>
    <property type="evidence" value="ECO:0007669"/>
    <property type="project" value="UniProtKB-SubCell"/>
</dbReference>
<sequence length="181" mass="20098">MDISAVNSLSYEEFVEIFGNVVEKCPLVAATVWSQRPFSSISDIETAITDFIDGLPNAGKEGILRCHPDLAGWDLQRGMLTPESQAEQSHAGLTQLEPAEAAHISALNTQYKQHFGFPFIICARMNDKPTILLQLHQRLSNKPAHELVRAIQEVKRICHLRLHGLMCHSGPSHLNSTPPKL</sequence>
<comment type="caution">
    <text evidence="15">The sequence shown here is derived from an EMBL/GenBank/DDBJ whole genome shotgun (WGS) entry which is preliminary data.</text>
</comment>
<evidence type="ECO:0000256" key="6">
    <source>
        <dbReference type="ARBA" id="ARBA00012257"/>
    </source>
</evidence>
<dbReference type="GO" id="GO:0051997">
    <property type="term" value="F:2-oxo-4-hydroxy-4-carboxy-5-ureidoimidazoline decarboxylase activity"/>
    <property type="evidence" value="ECO:0007669"/>
    <property type="project" value="UniProtKB-EC"/>
</dbReference>
<comment type="pathway">
    <text evidence="4">Purine metabolism; urate degradation; (S)-allantoin from urate: step 3/3.</text>
</comment>
<dbReference type="Proteomes" id="UP001152622">
    <property type="component" value="Chromosome 2"/>
</dbReference>
<dbReference type="PANTHER" id="PTHR43466:SF1">
    <property type="entry name" value="2-OXO-4-HYDROXY-4-CARBOXY-5-UREIDOIMIDAZOLINE DECARBOXYLASE-RELATED"/>
    <property type="match status" value="1"/>
</dbReference>
<keyword evidence="8" id="KW-0210">Decarboxylase</keyword>
<evidence type="ECO:0000256" key="9">
    <source>
        <dbReference type="ARBA" id="ARBA00023140"/>
    </source>
</evidence>
<protein>
    <recommendedName>
        <fullName evidence="13">2-oxo-4-hydroxy-4-carboxy-5-ureidoimidazoline decarboxylase</fullName>
        <ecNumber evidence="6">4.1.1.97</ecNumber>
    </recommendedName>
    <alternativeName>
        <fullName evidence="12">Parahox neighbor</fullName>
    </alternativeName>
    <alternativeName>
        <fullName evidence="11">Ureidoimidazoline (2-oxo-4-hydroxy-4-carboxy-5-) decarboxylase</fullName>
    </alternativeName>
</protein>
<keyword evidence="16" id="KW-1185">Reference proteome</keyword>
<dbReference type="InterPro" id="IPR017580">
    <property type="entry name" value="OHCU_decarboxylase-1"/>
</dbReference>
<dbReference type="EC" id="4.1.1.97" evidence="6"/>
<evidence type="ECO:0000256" key="8">
    <source>
        <dbReference type="ARBA" id="ARBA00022793"/>
    </source>
</evidence>
<evidence type="ECO:0000256" key="11">
    <source>
        <dbReference type="ARBA" id="ARBA00030624"/>
    </source>
</evidence>
<evidence type="ECO:0000256" key="12">
    <source>
        <dbReference type="ARBA" id="ARBA00032116"/>
    </source>
</evidence>
<comment type="subcellular location">
    <subcellularLocation>
        <location evidence="3">Peroxisome</location>
    </subcellularLocation>
</comment>
<keyword evidence="9" id="KW-0576">Peroxisome</keyword>
<evidence type="ECO:0000259" key="14">
    <source>
        <dbReference type="Pfam" id="PF09349"/>
    </source>
</evidence>
<evidence type="ECO:0000256" key="4">
    <source>
        <dbReference type="ARBA" id="ARBA00004754"/>
    </source>
</evidence>
<evidence type="ECO:0000256" key="5">
    <source>
        <dbReference type="ARBA" id="ARBA00005793"/>
    </source>
</evidence>
<evidence type="ECO:0000256" key="2">
    <source>
        <dbReference type="ARBA" id="ARBA00002506"/>
    </source>
</evidence>
<keyword evidence="10" id="KW-0456">Lyase</keyword>
<feature type="domain" description="Oxo-4-hydroxy-4-carboxy-5-ureidoimidazoline decarboxylase" evidence="14">
    <location>
        <begin position="7"/>
        <end position="162"/>
    </location>
</feature>
<comment type="catalytic activity">
    <reaction evidence="1">
        <text>5-hydroxy-2-oxo-4-ureido-2,5-dihydro-1H-imidazole-5-carboxylate + H(+) = (S)-allantoin + CO2</text>
        <dbReference type="Rhea" id="RHEA:26301"/>
        <dbReference type="ChEBI" id="CHEBI:15378"/>
        <dbReference type="ChEBI" id="CHEBI:15678"/>
        <dbReference type="ChEBI" id="CHEBI:16526"/>
        <dbReference type="ChEBI" id="CHEBI:58639"/>
        <dbReference type="EC" id="4.1.1.97"/>
    </reaction>
</comment>
<dbReference type="GO" id="GO:0000255">
    <property type="term" value="P:allantoin metabolic process"/>
    <property type="evidence" value="ECO:0007669"/>
    <property type="project" value="InterPro"/>
</dbReference>
<dbReference type="Pfam" id="PF09349">
    <property type="entry name" value="OHCU_decarbox"/>
    <property type="match status" value="1"/>
</dbReference>
<dbReference type="EMBL" id="JAINUF010000002">
    <property type="protein sequence ID" value="KAJ8375413.1"/>
    <property type="molecule type" value="Genomic_DNA"/>
</dbReference>
<dbReference type="SUPFAM" id="SSF158694">
    <property type="entry name" value="UraD-Like"/>
    <property type="match status" value="1"/>
</dbReference>
<dbReference type="GO" id="GO:0006144">
    <property type="term" value="P:purine nucleobase metabolic process"/>
    <property type="evidence" value="ECO:0007669"/>
    <property type="project" value="UniProtKB-KW"/>
</dbReference>
<dbReference type="AlphaFoldDB" id="A0A9Q1G4K8"/>
<name>A0A9Q1G4K8_SYNKA</name>
<comment type="similarity">
    <text evidence="5">Belongs to the OHCU decarboxylase family.</text>
</comment>
<evidence type="ECO:0000313" key="16">
    <source>
        <dbReference type="Proteomes" id="UP001152622"/>
    </source>
</evidence>
<dbReference type="PANTHER" id="PTHR43466">
    <property type="entry name" value="2-OXO-4-HYDROXY-4-CARBOXY-5-UREIDOIMIDAZOLINE DECARBOXYLASE-RELATED"/>
    <property type="match status" value="1"/>
</dbReference>
<evidence type="ECO:0000256" key="3">
    <source>
        <dbReference type="ARBA" id="ARBA00004275"/>
    </source>
</evidence>
<evidence type="ECO:0000256" key="13">
    <source>
        <dbReference type="ARBA" id="ARBA00071134"/>
    </source>
</evidence>
<dbReference type="FunFam" id="1.10.3330.10:FF:000001">
    <property type="entry name" value="2-oxo-4-hydroxy-4-carboxy-5-ureidoimidazoline decarboxylase"/>
    <property type="match status" value="1"/>
</dbReference>
<keyword evidence="7" id="KW-0659">Purine metabolism</keyword>
<dbReference type="InterPro" id="IPR018020">
    <property type="entry name" value="OHCU_decarboxylase"/>
</dbReference>
<gene>
    <name evidence="15" type="ORF">SKAU_G00059930</name>
</gene>
<dbReference type="OrthoDB" id="9970124at2759"/>
<accession>A0A9Q1G4K8</accession>
<dbReference type="InterPro" id="IPR036778">
    <property type="entry name" value="OHCU_decarboxylase_sf"/>
</dbReference>
<evidence type="ECO:0000256" key="10">
    <source>
        <dbReference type="ARBA" id="ARBA00023239"/>
    </source>
</evidence>
<dbReference type="Gene3D" id="1.10.3330.10">
    <property type="entry name" value="Oxo-4-hydroxy-4-carboxy-5-ureidoimidazoline decarboxylase"/>
    <property type="match status" value="1"/>
</dbReference>
<reference evidence="15" key="1">
    <citation type="journal article" date="2023" name="Science">
        <title>Genome structures resolve the early diversification of teleost fishes.</title>
        <authorList>
            <person name="Parey E."/>
            <person name="Louis A."/>
            <person name="Montfort J."/>
            <person name="Bouchez O."/>
            <person name="Roques C."/>
            <person name="Iampietro C."/>
            <person name="Lluch J."/>
            <person name="Castinel A."/>
            <person name="Donnadieu C."/>
            <person name="Desvignes T."/>
            <person name="Floi Bucao C."/>
            <person name="Jouanno E."/>
            <person name="Wen M."/>
            <person name="Mejri S."/>
            <person name="Dirks R."/>
            <person name="Jansen H."/>
            <person name="Henkel C."/>
            <person name="Chen W.J."/>
            <person name="Zahm M."/>
            <person name="Cabau C."/>
            <person name="Klopp C."/>
            <person name="Thompson A.W."/>
            <person name="Robinson-Rechavi M."/>
            <person name="Braasch I."/>
            <person name="Lecointre G."/>
            <person name="Bobe J."/>
            <person name="Postlethwait J.H."/>
            <person name="Berthelot C."/>
            <person name="Roest Crollius H."/>
            <person name="Guiguen Y."/>
        </authorList>
    </citation>
    <scope>NUCLEOTIDE SEQUENCE</scope>
    <source>
        <strain evidence="15">WJC10195</strain>
    </source>
</reference>
<comment type="function">
    <text evidence="2">Catalyzes the stereoselective decarboxylation of 2-oxo-4-hydroxy-4-carboxy-5-ureidoimidazoline (OHCU) to (S)-allantoin.</text>
</comment>